<dbReference type="PRINTS" id="PR00036">
    <property type="entry name" value="HTHLACI"/>
</dbReference>
<evidence type="ECO:0000256" key="3">
    <source>
        <dbReference type="ARBA" id="ARBA00023163"/>
    </source>
</evidence>
<protein>
    <submittedName>
        <fullName evidence="5">LacI family transcriptional regulator</fullName>
    </submittedName>
</protein>
<dbReference type="OrthoDB" id="3227375at2"/>
<evidence type="ECO:0000256" key="2">
    <source>
        <dbReference type="ARBA" id="ARBA00023125"/>
    </source>
</evidence>
<dbReference type="InterPro" id="IPR028082">
    <property type="entry name" value="Peripla_BP_I"/>
</dbReference>
<dbReference type="Pfam" id="PF00356">
    <property type="entry name" value="LacI"/>
    <property type="match status" value="1"/>
</dbReference>
<keyword evidence="1" id="KW-0805">Transcription regulation</keyword>
<dbReference type="PROSITE" id="PS00356">
    <property type="entry name" value="HTH_LACI_1"/>
    <property type="match status" value="1"/>
</dbReference>
<dbReference type="GO" id="GO:0000976">
    <property type="term" value="F:transcription cis-regulatory region binding"/>
    <property type="evidence" value="ECO:0007669"/>
    <property type="project" value="TreeGrafter"/>
</dbReference>
<dbReference type="InterPro" id="IPR010982">
    <property type="entry name" value="Lambda_DNA-bd_dom_sf"/>
</dbReference>
<comment type="caution">
    <text evidence="5">The sequence shown here is derived from an EMBL/GenBank/DDBJ whole genome shotgun (WGS) entry which is preliminary data.</text>
</comment>
<dbReference type="AlphaFoldDB" id="A0A4R1BLN8"/>
<dbReference type="InterPro" id="IPR000843">
    <property type="entry name" value="HTH_LacI"/>
</dbReference>
<evidence type="ECO:0000313" key="6">
    <source>
        <dbReference type="Proteomes" id="UP000295244"/>
    </source>
</evidence>
<accession>A0A4R1BLN8</accession>
<feature type="domain" description="HTH lacI-type" evidence="4">
    <location>
        <begin position="17"/>
        <end position="71"/>
    </location>
</feature>
<dbReference type="PROSITE" id="PS50932">
    <property type="entry name" value="HTH_LACI_2"/>
    <property type="match status" value="1"/>
</dbReference>
<dbReference type="PANTHER" id="PTHR30146:SF153">
    <property type="entry name" value="LACTOSE OPERON REPRESSOR"/>
    <property type="match status" value="1"/>
</dbReference>
<dbReference type="GO" id="GO:0003700">
    <property type="term" value="F:DNA-binding transcription factor activity"/>
    <property type="evidence" value="ECO:0007669"/>
    <property type="project" value="TreeGrafter"/>
</dbReference>
<dbReference type="SMART" id="SM00354">
    <property type="entry name" value="HTH_LACI"/>
    <property type="match status" value="1"/>
</dbReference>
<dbReference type="SUPFAM" id="SSF53822">
    <property type="entry name" value="Periplasmic binding protein-like I"/>
    <property type="match status" value="1"/>
</dbReference>
<evidence type="ECO:0000313" key="5">
    <source>
        <dbReference type="EMBL" id="TCJ18355.1"/>
    </source>
</evidence>
<proteinExistence type="predicted"/>
<dbReference type="CDD" id="cd01392">
    <property type="entry name" value="HTH_LacI"/>
    <property type="match status" value="1"/>
</dbReference>
<keyword evidence="6" id="KW-1185">Reference proteome</keyword>
<sequence>MMGQTGGRGDGRVRGGVTIVDVARRAGVSVSTVSRVMNGRPDVSERTRRQVMEAAAALGYVMRDAARNLASSTQLVAILVQDFADEWMARVLRGVGSEIERWGYMAALFTVGSSRERRARSVEWLAGWGEAAGMLAVLPADGGLLEGAVGRLPVAIVDDGTAGLEVPRVLCPDREGGYRGTKHLLELGHCRIGFLMGIPEMNAARERLAGYRRALAESGVPEGPVVAGDFTRESGRAAGRELLAGEMPTAVFASSDHMALGLIEAVREAGVRVPEDLSVVGYDGLPVAAENRLTTVDPLLHEIGSEAVKLLAEQIQAERPLPAKRVEIPPRLVVRETTAPPGRGEP</sequence>
<keyword evidence="2" id="KW-0238">DNA-binding</keyword>
<dbReference type="Pfam" id="PF13377">
    <property type="entry name" value="Peripla_BP_3"/>
    <property type="match status" value="1"/>
</dbReference>
<dbReference type="SUPFAM" id="SSF47413">
    <property type="entry name" value="lambda repressor-like DNA-binding domains"/>
    <property type="match status" value="1"/>
</dbReference>
<reference evidence="5 6" key="1">
    <citation type="submission" date="2019-03" db="EMBL/GenBank/DDBJ databases">
        <title>Whole genome sequence of a novel Rubrobacter taiwanensis strain, isolated from Yellowstone National Park.</title>
        <authorList>
            <person name="Freed S."/>
            <person name="Ramaley R.F."/>
            <person name="Kyndt J.A."/>
        </authorList>
    </citation>
    <scope>NUCLEOTIDE SEQUENCE [LARGE SCALE GENOMIC DNA]</scope>
    <source>
        <strain evidence="5 6">Yellowstone</strain>
    </source>
</reference>
<dbReference type="InterPro" id="IPR046335">
    <property type="entry name" value="LacI/GalR-like_sensor"/>
</dbReference>
<dbReference type="Gene3D" id="1.10.260.40">
    <property type="entry name" value="lambda repressor-like DNA-binding domains"/>
    <property type="match status" value="1"/>
</dbReference>
<dbReference type="PANTHER" id="PTHR30146">
    <property type="entry name" value="LACI-RELATED TRANSCRIPTIONAL REPRESSOR"/>
    <property type="match status" value="1"/>
</dbReference>
<dbReference type="Gene3D" id="3.40.50.2300">
    <property type="match status" value="2"/>
</dbReference>
<gene>
    <name evidence="5" type="ORF">E0L93_06350</name>
</gene>
<organism evidence="5 6">
    <name type="scientific">Rubrobacter taiwanensis</name>
    <dbReference type="NCBI Taxonomy" id="185139"/>
    <lineage>
        <taxon>Bacteria</taxon>
        <taxon>Bacillati</taxon>
        <taxon>Actinomycetota</taxon>
        <taxon>Rubrobacteria</taxon>
        <taxon>Rubrobacterales</taxon>
        <taxon>Rubrobacteraceae</taxon>
        <taxon>Rubrobacter</taxon>
    </lineage>
</organism>
<name>A0A4R1BLN8_9ACTN</name>
<dbReference type="Proteomes" id="UP000295244">
    <property type="component" value="Unassembled WGS sequence"/>
</dbReference>
<evidence type="ECO:0000256" key="1">
    <source>
        <dbReference type="ARBA" id="ARBA00023015"/>
    </source>
</evidence>
<dbReference type="EMBL" id="SKBU01000012">
    <property type="protein sequence ID" value="TCJ18355.1"/>
    <property type="molecule type" value="Genomic_DNA"/>
</dbReference>
<keyword evidence="3" id="KW-0804">Transcription</keyword>
<dbReference type="CDD" id="cd06267">
    <property type="entry name" value="PBP1_LacI_sugar_binding-like"/>
    <property type="match status" value="1"/>
</dbReference>
<evidence type="ECO:0000259" key="4">
    <source>
        <dbReference type="PROSITE" id="PS50932"/>
    </source>
</evidence>